<protein>
    <recommendedName>
        <fullName evidence="3">Porin domain-containing protein</fullName>
    </recommendedName>
</protein>
<evidence type="ECO:0008006" key="3">
    <source>
        <dbReference type="Google" id="ProtNLM"/>
    </source>
</evidence>
<dbReference type="EMBL" id="MLHJ01000037">
    <property type="protein sequence ID" value="OOF43416.1"/>
    <property type="molecule type" value="Genomic_DNA"/>
</dbReference>
<dbReference type="STRING" id="1908260.BKK50_04910"/>
<evidence type="ECO:0000313" key="2">
    <source>
        <dbReference type="Proteomes" id="UP000189433"/>
    </source>
</evidence>
<evidence type="ECO:0000313" key="1">
    <source>
        <dbReference type="EMBL" id="OOF43416.1"/>
    </source>
</evidence>
<accession>A0A1V3IMM9</accession>
<gene>
    <name evidence="1" type="ORF">BKK50_04910</name>
</gene>
<dbReference type="AlphaFoldDB" id="A0A1V3IMM9"/>
<dbReference type="RefSeq" id="WP_077499999.1">
    <property type="nucleotide sequence ID" value="NZ_MLHI01000083.1"/>
</dbReference>
<name>A0A1V3IMM9_9PAST</name>
<comment type="caution">
    <text evidence="1">The sequence shown here is derived from an EMBL/GenBank/DDBJ whole genome shotgun (WGS) entry which is preliminary data.</text>
</comment>
<dbReference type="Proteomes" id="UP000189433">
    <property type="component" value="Unassembled WGS sequence"/>
</dbReference>
<reference evidence="1 2" key="1">
    <citation type="submission" date="2016-10" db="EMBL/GenBank/DDBJ databases">
        <title>Rodentibacter gen. nov. and new species.</title>
        <authorList>
            <person name="Christensen H."/>
        </authorList>
    </citation>
    <scope>NUCLEOTIDE SEQUENCE [LARGE SCALE GENOMIC DNA]</scope>
    <source>
        <strain evidence="1 2">CCUG17206</strain>
    </source>
</reference>
<proteinExistence type="predicted"/>
<sequence>MPNNLSSDNTQETGHRYTVGIDYFVIPQYVKLFTEFRQDYRKHYVNQTFQRKTKENTTAVGMRVYW</sequence>
<keyword evidence="2" id="KW-1185">Reference proteome</keyword>
<organism evidence="1 2">
    <name type="scientific">Rodentibacter rarus</name>
    <dbReference type="NCBI Taxonomy" id="1908260"/>
    <lineage>
        <taxon>Bacteria</taxon>
        <taxon>Pseudomonadati</taxon>
        <taxon>Pseudomonadota</taxon>
        <taxon>Gammaproteobacteria</taxon>
        <taxon>Pasteurellales</taxon>
        <taxon>Pasteurellaceae</taxon>
        <taxon>Rodentibacter</taxon>
    </lineage>
</organism>